<evidence type="ECO:0000256" key="1">
    <source>
        <dbReference type="ARBA" id="ARBA00004141"/>
    </source>
</evidence>
<proteinExistence type="inferred from homology"/>
<evidence type="ECO:0000256" key="2">
    <source>
        <dbReference type="ARBA" id="ARBA00009457"/>
    </source>
</evidence>
<organism evidence="9 10">
    <name type="scientific">Puccinia striiformis</name>
    <dbReference type="NCBI Taxonomy" id="27350"/>
    <lineage>
        <taxon>Eukaryota</taxon>
        <taxon>Fungi</taxon>
        <taxon>Dikarya</taxon>
        <taxon>Basidiomycota</taxon>
        <taxon>Pucciniomycotina</taxon>
        <taxon>Pucciniomycetes</taxon>
        <taxon>Pucciniales</taxon>
        <taxon>Pucciniaceae</taxon>
        <taxon>Puccinia</taxon>
    </lineage>
</organism>
<sequence>MEQNNTLTHQEHNAPATFIKQTTSKPTHSMTLLNRKSNKNSDPNNNTTAEDKQKWSRRPATTSQGLATNLNPKTVLPIFFLIGITFAPIGGLLLWGSSKVNEFTIDYTDCDIDAPQVQAGGDTNNGFQNLPPGKYGYHFANPEAPGKSERLSTLPLSTDFPTTAPLDPPVFMYYKLTNYYQNHRRYVKSLSIDQFKGKIVPIERLDRDDQCKPVARSASNPSVPIYPCGLIANSLFNDTFLSPILLNPPNSNSNSMIYQMSEKGIAWSGEAEKYKRTKYTNSQVAPPPFWANRYPNGYTDQNPIPDLSRDEHFQVWMRTAGLPTFRKLYFRQDTDRMLAGSYVMDIYMNYPVRPFGGTKSIVFSTVSFIGGRNPFLGVAYIVVGTICFVIGVVLSVRHLVKPRRLGDMKYLSYETKPCFQMSILS</sequence>
<dbReference type="AlphaFoldDB" id="A0A2S4ULZ3"/>
<dbReference type="Proteomes" id="UP000238274">
    <property type="component" value="Unassembled WGS sequence"/>
</dbReference>
<evidence type="ECO:0000256" key="8">
    <source>
        <dbReference type="SAM" id="Phobius"/>
    </source>
</evidence>
<protein>
    <recommendedName>
        <fullName evidence="11">Cell cycle control protein</fullName>
    </recommendedName>
</protein>
<dbReference type="OrthoDB" id="340608at2759"/>
<evidence type="ECO:0000313" key="9">
    <source>
        <dbReference type="EMBL" id="POV98231.1"/>
    </source>
</evidence>
<dbReference type="VEuPathDB" id="FungiDB:PSHT_14165"/>
<dbReference type="Pfam" id="PF03381">
    <property type="entry name" value="CDC50"/>
    <property type="match status" value="1"/>
</dbReference>
<feature type="transmembrane region" description="Helical" evidence="8">
    <location>
        <begin position="75"/>
        <end position="95"/>
    </location>
</feature>
<evidence type="ECO:0000256" key="6">
    <source>
        <dbReference type="PIRNR" id="PIRNR015840"/>
    </source>
</evidence>
<name>A0A2S4ULZ3_9BASI</name>
<dbReference type="PIRSF" id="PIRSF015840">
    <property type="entry name" value="DUF284_TM_euk"/>
    <property type="match status" value="1"/>
</dbReference>
<evidence type="ECO:0000256" key="5">
    <source>
        <dbReference type="ARBA" id="ARBA00023136"/>
    </source>
</evidence>
<keyword evidence="10" id="KW-1185">Reference proteome</keyword>
<dbReference type="GO" id="GO:0005794">
    <property type="term" value="C:Golgi apparatus"/>
    <property type="evidence" value="ECO:0007669"/>
    <property type="project" value="TreeGrafter"/>
</dbReference>
<dbReference type="EMBL" id="PKSM01000305">
    <property type="protein sequence ID" value="POV98231.1"/>
    <property type="molecule type" value="Genomic_DNA"/>
</dbReference>
<dbReference type="GO" id="GO:0045332">
    <property type="term" value="P:phospholipid translocation"/>
    <property type="evidence" value="ECO:0007669"/>
    <property type="project" value="UniProtKB-UniRule"/>
</dbReference>
<reference evidence="10" key="2">
    <citation type="journal article" date="2018" name="BMC Genomics">
        <title>Genomic insights into host adaptation between the wheat stripe rust pathogen (Puccinia striiformis f. sp. tritici) and the barley stripe rust pathogen (Puccinia striiformis f. sp. hordei).</title>
        <authorList>
            <person name="Xia C."/>
            <person name="Wang M."/>
            <person name="Yin C."/>
            <person name="Cornejo O.E."/>
            <person name="Hulbert S.H."/>
            <person name="Chen X."/>
        </authorList>
    </citation>
    <scope>NUCLEOTIDE SEQUENCE [LARGE SCALE GENOMIC DNA]</scope>
    <source>
        <strain evidence="10">93TX-2</strain>
    </source>
</reference>
<comment type="subcellular location">
    <subcellularLocation>
        <location evidence="1">Membrane</location>
        <topology evidence="1">Multi-pass membrane protein</topology>
    </subcellularLocation>
</comment>
<feature type="region of interest" description="Disordered" evidence="7">
    <location>
        <begin position="1"/>
        <end position="66"/>
    </location>
</feature>
<feature type="compositionally biased region" description="Polar residues" evidence="7">
    <location>
        <begin position="19"/>
        <end position="48"/>
    </location>
</feature>
<dbReference type="GO" id="GO:0005886">
    <property type="term" value="C:plasma membrane"/>
    <property type="evidence" value="ECO:0007669"/>
    <property type="project" value="TreeGrafter"/>
</dbReference>
<keyword evidence="5 6" id="KW-0472">Membrane</keyword>
<evidence type="ECO:0000256" key="3">
    <source>
        <dbReference type="ARBA" id="ARBA00022692"/>
    </source>
</evidence>
<dbReference type="PANTHER" id="PTHR10926:SF0">
    <property type="entry name" value="CDC50, ISOFORM A"/>
    <property type="match status" value="1"/>
</dbReference>
<comment type="similarity">
    <text evidence="2 6">Belongs to the CDC50/LEM3 family.</text>
</comment>
<evidence type="ECO:0000313" key="10">
    <source>
        <dbReference type="Proteomes" id="UP000238274"/>
    </source>
</evidence>
<evidence type="ECO:0000256" key="7">
    <source>
        <dbReference type="SAM" id="MobiDB-lite"/>
    </source>
</evidence>
<dbReference type="VEuPathDB" id="FungiDB:PSTT_11613"/>
<keyword evidence="4 8" id="KW-1133">Transmembrane helix</keyword>
<comment type="caution">
    <text evidence="9">The sequence shown here is derived from an EMBL/GenBank/DDBJ whole genome shotgun (WGS) entry which is preliminary data.</text>
</comment>
<accession>A0A2S4ULZ3</accession>
<feature type="transmembrane region" description="Helical" evidence="8">
    <location>
        <begin position="375"/>
        <end position="400"/>
    </location>
</feature>
<gene>
    <name evidence="9" type="ORF">PSHT_14165</name>
</gene>
<keyword evidence="3 8" id="KW-0812">Transmembrane</keyword>
<dbReference type="GO" id="GO:0005783">
    <property type="term" value="C:endoplasmic reticulum"/>
    <property type="evidence" value="ECO:0007669"/>
    <property type="project" value="TreeGrafter"/>
</dbReference>
<reference evidence="10" key="3">
    <citation type="journal article" date="2018" name="Mol. Plant Microbe Interact.">
        <title>Genome sequence resources for the wheat stripe rust pathogen (Puccinia striiformis f. sp. tritici) and the barley stripe rust pathogen (Puccinia striiformis f. sp. hordei).</title>
        <authorList>
            <person name="Xia C."/>
            <person name="Wang M."/>
            <person name="Yin C."/>
            <person name="Cornejo O.E."/>
            <person name="Hulbert S.H."/>
            <person name="Chen X."/>
        </authorList>
    </citation>
    <scope>NUCLEOTIDE SEQUENCE [LARGE SCALE GENOMIC DNA]</scope>
    <source>
        <strain evidence="10">93TX-2</strain>
    </source>
</reference>
<evidence type="ECO:0000256" key="4">
    <source>
        <dbReference type="ARBA" id="ARBA00022989"/>
    </source>
</evidence>
<evidence type="ECO:0008006" key="11">
    <source>
        <dbReference type="Google" id="ProtNLM"/>
    </source>
</evidence>
<reference evidence="9 10" key="1">
    <citation type="submission" date="2017-12" db="EMBL/GenBank/DDBJ databases">
        <title>Gene loss provides genomic basis for host adaptation in cereal stripe rust fungi.</title>
        <authorList>
            <person name="Xia C."/>
        </authorList>
    </citation>
    <scope>NUCLEOTIDE SEQUENCE [LARGE SCALE GENOMIC DNA]</scope>
    <source>
        <strain evidence="9 10">93TX-2</strain>
    </source>
</reference>
<dbReference type="PANTHER" id="PTHR10926">
    <property type="entry name" value="CELL CYCLE CONTROL PROTEIN 50"/>
    <property type="match status" value="1"/>
</dbReference>
<dbReference type="InterPro" id="IPR005045">
    <property type="entry name" value="CDC50/LEM3_fam"/>
</dbReference>